<dbReference type="GO" id="GO:0005829">
    <property type="term" value="C:cytosol"/>
    <property type="evidence" value="ECO:0007669"/>
    <property type="project" value="TreeGrafter"/>
</dbReference>
<dbReference type="PANTHER" id="PTHR20858:SF17">
    <property type="entry name" value="HYDROXYMETHYLPYRIMIDINE_PHOSPHOMETHYLPYRIMIDINE KINASE THI20-RELATED"/>
    <property type="match status" value="1"/>
</dbReference>
<gene>
    <name evidence="8" type="ORF">ATO67_08335</name>
</gene>
<dbReference type="GO" id="GO:0009228">
    <property type="term" value="P:thiamine biosynthetic process"/>
    <property type="evidence" value="ECO:0007669"/>
    <property type="project" value="InterPro"/>
</dbReference>
<keyword evidence="6" id="KW-0067">ATP-binding</keyword>
<dbReference type="AlphaFoldDB" id="A0A135P195"/>
<keyword evidence="5 8" id="KW-0418">Kinase</keyword>
<evidence type="ECO:0000313" key="8">
    <source>
        <dbReference type="EMBL" id="KXG85212.1"/>
    </source>
</evidence>
<evidence type="ECO:0000256" key="3">
    <source>
        <dbReference type="ARBA" id="ARBA00022679"/>
    </source>
</evidence>
<dbReference type="InterPro" id="IPR013749">
    <property type="entry name" value="PM/HMP-P_kinase-1"/>
</dbReference>
<evidence type="ECO:0000259" key="7">
    <source>
        <dbReference type="Pfam" id="PF08543"/>
    </source>
</evidence>
<dbReference type="InterPro" id="IPR029056">
    <property type="entry name" value="Ribokinase-like"/>
</dbReference>
<keyword evidence="9" id="KW-1185">Reference proteome</keyword>
<comment type="pathway">
    <text evidence="1">Cofactor biosynthesis; thiamine diphosphate biosynthesis.</text>
</comment>
<comment type="caution">
    <text evidence="8">The sequence shown here is derived from an EMBL/GenBank/DDBJ whole genome shotgun (WGS) entry which is preliminary data.</text>
</comment>
<proteinExistence type="predicted"/>
<dbReference type="Proteomes" id="UP000070498">
    <property type="component" value="Unassembled WGS sequence"/>
</dbReference>
<protein>
    <recommendedName>
        <fullName evidence="2">hydroxymethylpyrimidine kinase</fullName>
        <ecNumber evidence="2">2.7.1.49</ecNumber>
    </recommendedName>
</protein>
<dbReference type="EMBL" id="LNUW01000034">
    <property type="protein sequence ID" value="KXG85212.1"/>
    <property type="molecule type" value="Genomic_DNA"/>
</dbReference>
<feature type="domain" description="Pyridoxamine kinase/Phosphomethylpyrimidine kinase" evidence="7">
    <location>
        <begin position="12"/>
        <end position="258"/>
    </location>
</feature>
<name>A0A135P195_9HYPH</name>
<dbReference type="EC" id="2.7.1.49" evidence="2"/>
<dbReference type="GO" id="GO:0005524">
    <property type="term" value="F:ATP binding"/>
    <property type="evidence" value="ECO:0007669"/>
    <property type="project" value="UniProtKB-KW"/>
</dbReference>
<dbReference type="NCBIfam" id="TIGR00097">
    <property type="entry name" value="HMP-P_kinase"/>
    <property type="match status" value="1"/>
</dbReference>
<dbReference type="Pfam" id="PF08543">
    <property type="entry name" value="Phos_pyr_kin"/>
    <property type="match status" value="1"/>
</dbReference>
<dbReference type="FunFam" id="3.40.1190.20:FF:000003">
    <property type="entry name" value="Phosphomethylpyrimidine kinase ThiD"/>
    <property type="match status" value="1"/>
</dbReference>
<dbReference type="GO" id="GO:0009229">
    <property type="term" value="P:thiamine diphosphate biosynthetic process"/>
    <property type="evidence" value="ECO:0007669"/>
    <property type="project" value="UniProtKB-UniPathway"/>
</dbReference>
<evidence type="ECO:0000256" key="2">
    <source>
        <dbReference type="ARBA" id="ARBA00012135"/>
    </source>
</evidence>
<dbReference type="PANTHER" id="PTHR20858">
    <property type="entry name" value="PHOSPHOMETHYLPYRIMIDINE KINASE"/>
    <property type="match status" value="1"/>
</dbReference>
<evidence type="ECO:0000256" key="1">
    <source>
        <dbReference type="ARBA" id="ARBA00004948"/>
    </source>
</evidence>
<dbReference type="InterPro" id="IPR004399">
    <property type="entry name" value="HMP/HMP-P_kinase_dom"/>
</dbReference>
<evidence type="ECO:0000256" key="5">
    <source>
        <dbReference type="ARBA" id="ARBA00022777"/>
    </source>
</evidence>
<dbReference type="STRING" id="2052828.ATO67_08335"/>
<keyword evidence="3 8" id="KW-0808">Transferase</keyword>
<evidence type="ECO:0000256" key="4">
    <source>
        <dbReference type="ARBA" id="ARBA00022741"/>
    </source>
</evidence>
<dbReference type="UniPathway" id="UPA00060">
    <property type="reaction ID" value="UER00138"/>
</dbReference>
<accession>A0A135P195</accession>
<dbReference type="RefSeq" id="WP_067646759.1">
    <property type="nucleotide sequence ID" value="NZ_KQ961026.1"/>
</dbReference>
<dbReference type="SUPFAM" id="SSF53613">
    <property type="entry name" value="Ribokinase-like"/>
    <property type="match status" value="1"/>
</dbReference>
<dbReference type="GO" id="GO:0008972">
    <property type="term" value="F:phosphomethylpyrimidine kinase activity"/>
    <property type="evidence" value="ECO:0007669"/>
    <property type="project" value="InterPro"/>
</dbReference>
<sequence length="266" mass="27776">MTSIALTIAGSDSGGGAGIQADLKTFSALGVYGASVITAITAQNTRGVSAVEDISIAMIAAQMEAVFPDLAIGAVKIGMVSRIETIETIAEHLRITNKPVVLDPVMVATSGDRLLQEEAIETLRTALLPLAMLATPNLPEAALLSGHPIATKPQDVVRQAEAILKTGVQAVLIKGGHSGGSESVDLLLDRDGLHEFSMPRIETRNDHGTGCTLAAAITANLALGYPMVDAIGLAKDYLQGALAAGRELHVGHGHGPVHHFYRWWNA</sequence>
<keyword evidence="4" id="KW-0547">Nucleotide-binding</keyword>
<dbReference type="CDD" id="cd01169">
    <property type="entry name" value="HMPP_kinase"/>
    <property type="match status" value="1"/>
</dbReference>
<dbReference type="Gene3D" id="3.40.1190.20">
    <property type="match status" value="1"/>
</dbReference>
<organism evidence="8 9">
    <name type="scientific">Agrobacterium bohemicum</name>
    <dbReference type="NCBI Taxonomy" id="2052828"/>
    <lineage>
        <taxon>Bacteria</taxon>
        <taxon>Pseudomonadati</taxon>
        <taxon>Pseudomonadota</taxon>
        <taxon>Alphaproteobacteria</taxon>
        <taxon>Hyphomicrobiales</taxon>
        <taxon>Rhizobiaceae</taxon>
        <taxon>Rhizobium/Agrobacterium group</taxon>
        <taxon>Agrobacterium</taxon>
    </lineage>
</organism>
<evidence type="ECO:0000313" key="9">
    <source>
        <dbReference type="Proteomes" id="UP000070498"/>
    </source>
</evidence>
<evidence type="ECO:0000256" key="6">
    <source>
        <dbReference type="ARBA" id="ARBA00022840"/>
    </source>
</evidence>
<dbReference type="GO" id="GO:0008902">
    <property type="term" value="F:hydroxymethylpyrimidine kinase activity"/>
    <property type="evidence" value="ECO:0007669"/>
    <property type="project" value="UniProtKB-EC"/>
</dbReference>
<reference evidence="8 9" key="1">
    <citation type="submission" date="2015-11" db="EMBL/GenBank/DDBJ databases">
        <title>Draft genome sequence of Agrobacterium sp. R89-1.</title>
        <authorList>
            <person name="Zahradnik J."/>
            <person name="Kyslikova E."/>
            <person name="Palyzova A."/>
            <person name="Kyslik P."/>
        </authorList>
    </citation>
    <scope>NUCLEOTIDE SEQUENCE [LARGE SCALE GENOMIC DNA]</scope>
    <source>
        <strain evidence="8 9">R89-1</strain>
    </source>
</reference>